<dbReference type="Pfam" id="PF02589">
    <property type="entry name" value="LUD_dom"/>
    <property type="match status" value="1"/>
</dbReference>
<name>A0A6B0T517_9EURY</name>
<dbReference type="PANTHER" id="PTHR43682:SF1">
    <property type="entry name" value="LACTATE UTILIZATION PROTEIN C"/>
    <property type="match status" value="1"/>
</dbReference>
<sequence>MSQQTAEPATAFEQFVTEIQRYDVGVTEVTPSEAADAIEGVIEQPAVGTALPFEGVELPDSVESEPTVGDLDAATTGVTAAELAIAEYGSIFLRTDELGSEPVSLFNDLHVAVLHADDIVQDMTAAFEHLGERARADRSSGILATGPSATADMGALVQGAHGPKRVELILIT</sequence>
<accession>A0A6B0T517</accession>
<protein>
    <recommendedName>
        <fullName evidence="1">LUD domain-containing protein</fullName>
    </recommendedName>
</protein>
<dbReference type="InterPro" id="IPR037171">
    <property type="entry name" value="NagB/RpiA_transferase-like"/>
</dbReference>
<keyword evidence="3" id="KW-1185">Reference proteome</keyword>
<dbReference type="OrthoDB" id="199019at2157"/>
<dbReference type="SUPFAM" id="SSF100950">
    <property type="entry name" value="NagB/RpiA/CoA transferase-like"/>
    <property type="match status" value="1"/>
</dbReference>
<dbReference type="InterPro" id="IPR003741">
    <property type="entry name" value="LUD_dom"/>
</dbReference>
<organism evidence="2 3">
    <name type="scientific">Halovenus carboxidivorans</name>
    <dbReference type="NCBI Taxonomy" id="2692199"/>
    <lineage>
        <taxon>Archaea</taxon>
        <taxon>Methanobacteriati</taxon>
        <taxon>Methanobacteriota</taxon>
        <taxon>Stenosarchaea group</taxon>
        <taxon>Halobacteria</taxon>
        <taxon>Halobacteriales</taxon>
        <taxon>Haloarculaceae</taxon>
        <taxon>Halovenus</taxon>
    </lineage>
</organism>
<comment type="caution">
    <text evidence="2">The sequence shown here is derived from an EMBL/GenBank/DDBJ whole genome shotgun (WGS) entry which is preliminary data.</text>
</comment>
<evidence type="ECO:0000259" key="1">
    <source>
        <dbReference type="Pfam" id="PF02589"/>
    </source>
</evidence>
<dbReference type="Gene3D" id="3.40.50.10420">
    <property type="entry name" value="NagB/RpiA/CoA transferase-like"/>
    <property type="match status" value="1"/>
</dbReference>
<dbReference type="PANTHER" id="PTHR43682">
    <property type="entry name" value="LACTATE UTILIZATION PROTEIN C"/>
    <property type="match status" value="1"/>
</dbReference>
<proteinExistence type="predicted"/>
<feature type="domain" description="LUD" evidence="1">
    <location>
        <begin position="71"/>
        <end position="171"/>
    </location>
</feature>
<dbReference type="InterPro" id="IPR024185">
    <property type="entry name" value="FTHF_cligase-like_sf"/>
</dbReference>
<reference evidence="2 3" key="1">
    <citation type="submission" date="2019-12" db="EMBL/GenBank/DDBJ databases">
        <title>Isolation and characterization of three novel carbon monoxide-oxidizing members of Halobacteria from salione crusts and soils.</title>
        <authorList>
            <person name="Myers M.R."/>
            <person name="King G.M."/>
        </authorList>
    </citation>
    <scope>NUCLEOTIDE SEQUENCE [LARGE SCALE GENOMIC DNA]</scope>
    <source>
        <strain evidence="2 3">WSH3</strain>
    </source>
</reference>
<dbReference type="EMBL" id="WUUT01000001">
    <property type="protein sequence ID" value="MXR50402.1"/>
    <property type="molecule type" value="Genomic_DNA"/>
</dbReference>
<dbReference type="AlphaFoldDB" id="A0A6B0T517"/>
<evidence type="ECO:0000313" key="2">
    <source>
        <dbReference type="EMBL" id="MXR50402.1"/>
    </source>
</evidence>
<gene>
    <name evidence="2" type="ORF">GRX03_02110</name>
</gene>
<dbReference type="RefSeq" id="WP_159762534.1">
    <property type="nucleotide sequence ID" value="NZ_WUUT01000001.1"/>
</dbReference>
<dbReference type="Proteomes" id="UP000466535">
    <property type="component" value="Unassembled WGS sequence"/>
</dbReference>
<evidence type="ECO:0000313" key="3">
    <source>
        <dbReference type="Proteomes" id="UP000466535"/>
    </source>
</evidence>